<evidence type="ECO:0000256" key="2">
    <source>
        <dbReference type="SAM" id="SignalP"/>
    </source>
</evidence>
<evidence type="ECO:0000313" key="4">
    <source>
        <dbReference type="Proteomes" id="UP000001685"/>
    </source>
</evidence>
<gene>
    <name evidence="3" type="ordered locus">SGR_3893</name>
</gene>
<dbReference type="Gene3D" id="2.130.10.130">
    <property type="entry name" value="Integrin alpha, N-terminal"/>
    <property type="match status" value="1"/>
</dbReference>
<keyword evidence="1 2" id="KW-0732">Signal</keyword>
<dbReference type="eggNOG" id="COG2385">
    <property type="taxonomic scope" value="Bacteria"/>
</dbReference>
<protein>
    <recommendedName>
        <fullName evidence="5">VCBS repeat-containing protein</fullName>
    </recommendedName>
</protein>
<dbReference type="SUPFAM" id="SSF51004">
    <property type="entry name" value="C-terminal (heme d1) domain of cytochrome cd1-nitrite reductase"/>
    <property type="match status" value="1"/>
</dbReference>
<dbReference type="PATRIC" id="fig|455632.4.peg.3960"/>
<evidence type="ECO:0000256" key="1">
    <source>
        <dbReference type="ARBA" id="ARBA00022729"/>
    </source>
</evidence>
<dbReference type="InterPro" id="IPR028994">
    <property type="entry name" value="Integrin_alpha_N"/>
</dbReference>
<evidence type="ECO:0000313" key="3">
    <source>
        <dbReference type="EMBL" id="BAG20722.1"/>
    </source>
</evidence>
<dbReference type="PANTHER" id="PTHR46580">
    <property type="entry name" value="SENSOR KINASE-RELATED"/>
    <property type="match status" value="1"/>
</dbReference>
<name>B1VR71_STRGG</name>
<reference evidence="4" key="1">
    <citation type="journal article" date="2008" name="J. Bacteriol.">
        <title>Genome sequence of the streptomycin-producing microorganism Streptomyces griseus IFO 13350.</title>
        <authorList>
            <person name="Ohnishi Y."/>
            <person name="Ishikawa J."/>
            <person name="Hara H."/>
            <person name="Suzuki H."/>
            <person name="Ikenoya M."/>
            <person name="Ikeda H."/>
            <person name="Yamashita A."/>
            <person name="Hattori M."/>
            <person name="Horinouchi S."/>
        </authorList>
    </citation>
    <scope>NUCLEOTIDE SEQUENCE [LARGE SCALE GENOMIC DNA]</scope>
    <source>
        <strain evidence="4">JCM 4626 / NBRC 13350</strain>
    </source>
</reference>
<accession>B1VR71</accession>
<dbReference type="InterPro" id="IPR011048">
    <property type="entry name" value="Haem_d1_sf"/>
</dbReference>
<dbReference type="Pfam" id="PF13517">
    <property type="entry name" value="FG-GAP_3"/>
    <property type="match status" value="1"/>
</dbReference>
<feature type="chain" id="PRO_5002771396" description="VCBS repeat-containing protein" evidence="2">
    <location>
        <begin position="29"/>
        <end position="1049"/>
    </location>
</feature>
<feature type="signal peptide" evidence="2">
    <location>
        <begin position="1"/>
        <end position="28"/>
    </location>
</feature>
<evidence type="ECO:0008006" key="5">
    <source>
        <dbReference type="Google" id="ProtNLM"/>
    </source>
</evidence>
<dbReference type="KEGG" id="sgr:SGR_3893"/>
<organism evidence="3 4">
    <name type="scientific">Streptomyces griseus subsp. griseus (strain JCM 4626 / CBS 651.72 / NBRC 13350 / KCC S-0626 / ISP 5235)</name>
    <dbReference type="NCBI Taxonomy" id="455632"/>
    <lineage>
        <taxon>Bacteria</taxon>
        <taxon>Bacillati</taxon>
        <taxon>Actinomycetota</taxon>
        <taxon>Actinomycetes</taxon>
        <taxon>Kitasatosporales</taxon>
        <taxon>Streptomycetaceae</taxon>
        <taxon>Streptomyces</taxon>
    </lineage>
</organism>
<dbReference type="SUPFAM" id="SSF69318">
    <property type="entry name" value="Integrin alpha N-terminal domain"/>
    <property type="match status" value="1"/>
</dbReference>
<dbReference type="InterPro" id="IPR013517">
    <property type="entry name" value="FG-GAP"/>
</dbReference>
<dbReference type="Proteomes" id="UP000001685">
    <property type="component" value="Chromosome"/>
</dbReference>
<dbReference type="PANTHER" id="PTHR46580:SF4">
    <property type="entry name" value="ATP_GTP-BINDING PROTEIN"/>
    <property type="match status" value="1"/>
</dbReference>
<dbReference type="EMBL" id="AP009493">
    <property type="protein sequence ID" value="BAG20722.1"/>
    <property type="molecule type" value="Genomic_DNA"/>
</dbReference>
<dbReference type="RefSeq" id="WP_012380220.1">
    <property type="nucleotide sequence ID" value="NC_010572.1"/>
</dbReference>
<proteinExistence type="predicted"/>
<dbReference type="HOGENOM" id="CLU_286496_0_0_11"/>
<sequence length="1049" mass="108984">MAQRALTNGVVAAALVLSVTAGLGPAAAAVTPAPANVPAALAAPAASAADPVIIPAAMEQTVQPFNFAAAGRQRGADGTGTTGIFHRVSGPPSGYVWTRLADGRTFPAGPSGTAPIDKVHGTGTDTIVYQRGNTFELRDMAAGTTRTLTLPDGLLFSGVFGRTVVAVRIAPDATEDTPRAADEAHLLDVREDGTVRDRTVQGLPADTRLLHADSAVAGDSTSVALRYVTGGAATLALVDVAGARVDQRLGAGVKASGNAFVLSPRHLLFYTVGTGTTIGVLPRSDIGGAPRTITSVPPADRYFSSLRVVGDWLIHNRGNTSPLMATPLDGGAPRVLLKASRQDIAAAEDGSAIVVGGVSGQAGDREWGAHRITEGPGGVPVPERVIDLAPLPEKVQGIGLSGGRLTVADSRLSNVRRGTVRTLTLSGTPTYGPQVPARITFDTACGPEDPDCHALFGALDGGVTFLARRAGTSGDEVRSSEGNSFITGASGGTLTDADGEYAVYTNRAAGVQTVYRAYGPEKILTRKPVASALWEQTLWSAGEKPGTVTETVLKTGRTGQTVDLGTGCAPSELQALGRWLYWSCGAAGPAGVYDRTTKKSLTVPADEALLGDGYLVRHDKAAGTLVLTDLVTGIGTGTAPERVVGDLPATANAQRRVAWTVDKRGGHLAYVDAGQRVHVVPTGVPAQSLWVHDEHSVSSPAGESGHWSYSARLSRPVASWKARLVDRRTGRTVRTLTGGEARDILTIDWNGRDSGGRLVVNGAYDWALTAQPADGHGAALSRTGQVRLAHAAPAWRDFGGRDALGDLFVVVEDKSLGMRRGKLPGTVGPYTGYFGVLDAPATGIVPTGDLLGDRCNDYLVVNSDGALYRLDGTCDDDGQYGFLHDPVKIGTGWKAYDLYSPGDLNGDGVADVLARQKSTGSLYLYASDRAGRLKAGVLIGTGWKGLTVVGAGDLTGDGIGDVLTRDSSGVLWRYAGTGAGKLAAKQRIGSGWGQYNAIAAVGDITGDGRNDLFARDKSGVLWRYEGRGDGLFAPREKLSAGWKGYLSLF</sequence>
<dbReference type="AlphaFoldDB" id="B1VR71"/>
<dbReference type="Gene3D" id="2.60.40.4070">
    <property type="match status" value="1"/>
</dbReference>